<dbReference type="Gene3D" id="3.10.129.10">
    <property type="entry name" value="Hotdog Thioesterase"/>
    <property type="match status" value="1"/>
</dbReference>
<dbReference type="RefSeq" id="WP_051618567.1">
    <property type="nucleotide sequence ID" value="NZ_ARYK01000006.1"/>
</dbReference>
<dbReference type="Pfam" id="PF13622">
    <property type="entry name" value="4HBT_3"/>
    <property type="match status" value="1"/>
</dbReference>
<keyword evidence="3" id="KW-1185">Reference proteome</keyword>
<dbReference type="NCBIfam" id="TIGR00369">
    <property type="entry name" value="unchar_dom_1"/>
    <property type="match status" value="1"/>
</dbReference>
<gene>
    <name evidence="2" type="ORF">HJO_12556</name>
</gene>
<dbReference type="eggNOG" id="COG2050">
    <property type="taxonomic scope" value="Bacteria"/>
</dbReference>
<organism evidence="2 3">
    <name type="scientific">Hyphomonas johnsonii MHS-2</name>
    <dbReference type="NCBI Taxonomy" id="1280950"/>
    <lineage>
        <taxon>Bacteria</taxon>
        <taxon>Pseudomonadati</taxon>
        <taxon>Pseudomonadota</taxon>
        <taxon>Alphaproteobacteria</taxon>
        <taxon>Hyphomonadales</taxon>
        <taxon>Hyphomonadaceae</taxon>
        <taxon>Hyphomonas</taxon>
    </lineage>
</organism>
<dbReference type="Proteomes" id="UP000025171">
    <property type="component" value="Unassembled WGS sequence"/>
</dbReference>
<evidence type="ECO:0000313" key="2">
    <source>
        <dbReference type="EMBL" id="KCZ90681.1"/>
    </source>
</evidence>
<feature type="domain" description="Acyl-CoA thioesterase-like N-terminal HotDog" evidence="1">
    <location>
        <begin position="53"/>
        <end position="138"/>
    </location>
</feature>
<dbReference type="GO" id="GO:0016790">
    <property type="term" value="F:thiolester hydrolase activity"/>
    <property type="evidence" value="ECO:0007669"/>
    <property type="project" value="UniProtKB-ARBA"/>
</dbReference>
<dbReference type="InterPro" id="IPR003736">
    <property type="entry name" value="PAAI_dom"/>
</dbReference>
<evidence type="ECO:0000313" key="3">
    <source>
        <dbReference type="Proteomes" id="UP000025171"/>
    </source>
</evidence>
<protein>
    <submittedName>
        <fullName evidence="2">Thioesterase family protein</fullName>
    </submittedName>
</protein>
<dbReference type="AlphaFoldDB" id="A0A059FJH4"/>
<evidence type="ECO:0000259" key="1">
    <source>
        <dbReference type="Pfam" id="PF13622"/>
    </source>
</evidence>
<dbReference type="InterPro" id="IPR049449">
    <property type="entry name" value="TesB_ACOT8-like_N"/>
</dbReference>
<proteinExistence type="predicted"/>
<dbReference type="EMBL" id="ARYK01000006">
    <property type="protein sequence ID" value="KCZ90681.1"/>
    <property type="molecule type" value="Genomic_DNA"/>
</dbReference>
<comment type="caution">
    <text evidence="2">The sequence shown here is derived from an EMBL/GenBank/DDBJ whole genome shotgun (WGS) entry which is preliminary data.</text>
</comment>
<reference evidence="2 3" key="1">
    <citation type="journal article" date="2014" name="Antonie Van Leeuwenhoek">
        <title>Hyphomonas beringensis sp. nov. and Hyphomonas chukchiensis sp. nov., isolated from surface seawater of the Bering Sea and Chukchi Sea.</title>
        <authorList>
            <person name="Li C."/>
            <person name="Lai Q."/>
            <person name="Li G."/>
            <person name="Dong C."/>
            <person name="Wang J."/>
            <person name="Liao Y."/>
            <person name="Shao Z."/>
        </authorList>
    </citation>
    <scope>NUCLEOTIDE SEQUENCE [LARGE SCALE GENOMIC DNA]</scope>
    <source>
        <strain evidence="2 3">MHS-2</strain>
    </source>
</reference>
<accession>A0A059FJH4</accession>
<dbReference type="CDD" id="cd03443">
    <property type="entry name" value="PaaI_thioesterase"/>
    <property type="match status" value="1"/>
</dbReference>
<name>A0A059FJH4_9PROT</name>
<sequence>MPSDTPPSRADEVAAFIARTPFAQELGMHCEVMGDEMTAVLPFQDKLIGNVAIRAIHGGAIGAFLEITAMAQVFLVTEHLTRPPRPINLTIDYLRQAHAKHLYARATITKMGRRMCSVQAVAWQDEKSKPVTILMAHFMVGGD</sequence>
<dbReference type="PATRIC" id="fig|1280950.3.peg.2516"/>
<dbReference type="STRING" id="1280950.HJO_12556"/>
<dbReference type="InterPro" id="IPR029069">
    <property type="entry name" value="HotDog_dom_sf"/>
</dbReference>
<dbReference type="OrthoDB" id="9813158at2"/>
<dbReference type="SUPFAM" id="SSF54637">
    <property type="entry name" value="Thioesterase/thiol ester dehydrase-isomerase"/>
    <property type="match status" value="1"/>
</dbReference>